<dbReference type="GO" id="GO:0016579">
    <property type="term" value="P:protein deubiquitination"/>
    <property type="evidence" value="ECO:0007669"/>
    <property type="project" value="InterPro"/>
</dbReference>
<dbReference type="Gene3D" id="3.90.70.10">
    <property type="entry name" value="Cysteine proteinases"/>
    <property type="match status" value="1"/>
</dbReference>
<dbReference type="InterPro" id="IPR028889">
    <property type="entry name" value="USP"/>
</dbReference>
<name>A0A974DST8_XENLA</name>
<dbReference type="SUPFAM" id="SSF54001">
    <property type="entry name" value="Cysteine proteinases"/>
    <property type="match status" value="1"/>
</dbReference>
<protein>
    <recommendedName>
        <fullName evidence="1">USP domain-containing protein</fullName>
    </recommendedName>
</protein>
<dbReference type="Pfam" id="PF00443">
    <property type="entry name" value="UCH"/>
    <property type="match status" value="1"/>
</dbReference>
<dbReference type="InterPro" id="IPR018200">
    <property type="entry name" value="USP_CS"/>
</dbReference>
<dbReference type="FunFam" id="3.90.70.10:FF:000119">
    <property type="entry name" value="Ubiquitin specific peptidase 36"/>
    <property type="match status" value="1"/>
</dbReference>
<dbReference type="PROSITE" id="PS00973">
    <property type="entry name" value="USP_2"/>
    <property type="match status" value="1"/>
</dbReference>
<dbReference type="EMBL" id="CM004467">
    <property type="protein sequence ID" value="OCT97273.1"/>
    <property type="molecule type" value="Genomic_DNA"/>
</dbReference>
<dbReference type="Proteomes" id="UP000694892">
    <property type="component" value="Chromosome 1S"/>
</dbReference>
<dbReference type="GO" id="GO:0004843">
    <property type="term" value="F:cysteine-type deubiquitinase activity"/>
    <property type="evidence" value="ECO:0007669"/>
    <property type="project" value="InterPro"/>
</dbReference>
<evidence type="ECO:0000313" key="2">
    <source>
        <dbReference type="EMBL" id="OCT97273.1"/>
    </source>
</evidence>
<dbReference type="InterPro" id="IPR001394">
    <property type="entry name" value="Peptidase_C19_UCH"/>
</dbReference>
<dbReference type="PANTHER" id="PTHR24006">
    <property type="entry name" value="UBIQUITIN CARBOXYL-TERMINAL HYDROLASE"/>
    <property type="match status" value="1"/>
</dbReference>
<dbReference type="GO" id="GO:0005634">
    <property type="term" value="C:nucleus"/>
    <property type="evidence" value="ECO:0007669"/>
    <property type="project" value="TreeGrafter"/>
</dbReference>
<feature type="domain" description="USP" evidence="1">
    <location>
        <begin position="1"/>
        <end position="271"/>
    </location>
</feature>
<organism evidence="2 3">
    <name type="scientific">Xenopus laevis</name>
    <name type="common">African clawed frog</name>
    <dbReference type="NCBI Taxonomy" id="8355"/>
    <lineage>
        <taxon>Eukaryota</taxon>
        <taxon>Metazoa</taxon>
        <taxon>Chordata</taxon>
        <taxon>Craniata</taxon>
        <taxon>Vertebrata</taxon>
        <taxon>Euteleostomi</taxon>
        <taxon>Amphibia</taxon>
        <taxon>Batrachia</taxon>
        <taxon>Anura</taxon>
        <taxon>Pipoidea</taxon>
        <taxon>Pipidae</taxon>
        <taxon>Xenopodinae</taxon>
        <taxon>Xenopus</taxon>
        <taxon>Xenopus</taxon>
    </lineage>
</organism>
<dbReference type="PROSITE" id="PS50235">
    <property type="entry name" value="USP_3"/>
    <property type="match status" value="1"/>
</dbReference>
<dbReference type="OMA" id="CIDIRPY"/>
<reference evidence="3" key="1">
    <citation type="journal article" date="2016" name="Nature">
        <title>Genome evolution in the allotetraploid frog Xenopus laevis.</title>
        <authorList>
            <person name="Session A.M."/>
            <person name="Uno Y."/>
            <person name="Kwon T."/>
            <person name="Chapman J.A."/>
            <person name="Toyoda A."/>
            <person name="Takahashi S."/>
            <person name="Fukui A."/>
            <person name="Hikosaka A."/>
            <person name="Suzuki A."/>
            <person name="Kondo M."/>
            <person name="van Heeringen S.J."/>
            <person name="Quigley I."/>
            <person name="Heinz S."/>
            <person name="Ogino H."/>
            <person name="Ochi H."/>
            <person name="Hellsten U."/>
            <person name="Lyons J.B."/>
            <person name="Simakov O."/>
            <person name="Putnam N."/>
            <person name="Stites J."/>
            <person name="Kuroki Y."/>
            <person name="Tanaka T."/>
            <person name="Michiue T."/>
            <person name="Watanabe M."/>
            <person name="Bogdanovic O."/>
            <person name="Lister R."/>
            <person name="Georgiou G."/>
            <person name="Paranjpe S.S."/>
            <person name="van Kruijsbergen I."/>
            <person name="Shu S."/>
            <person name="Carlson J."/>
            <person name="Kinoshita T."/>
            <person name="Ohta Y."/>
            <person name="Mawaribuchi S."/>
            <person name="Jenkins J."/>
            <person name="Grimwood J."/>
            <person name="Schmutz J."/>
            <person name="Mitros T."/>
            <person name="Mozaffari S.V."/>
            <person name="Suzuki Y."/>
            <person name="Haramoto Y."/>
            <person name="Yamamoto T.S."/>
            <person name="Takagi C."/>
            <person name="Heald R."/>
            <person name="Miller K."/>
            <person name="Haudenschild C."/>
            <person name="Kitzman J."/>
            <person name="Nakayama T."/>
            <person name="Izutsu Y."/>
            <person name="Robert J."/>
            <person name="Fortriede J."/>
            <person name="Burns K."/>
            <person name="Lotay V."/>
            <person name="Karimi K."/>
            <person name="Yasuoka Y."/>
            <person name="Dichmann D.S."/>
            <person name="Flajnik M.F."/>
            <person name="Houston D.W."/>
            <person name="Shendure J."/>
            <person name="DuPasquier L."/>
            <person name="Vize P.D."/>
            <person name="Zorn A.M."/>
            <person name="Ito M."/>
            <person name="Marcotte E.M."/>
            <person name="Wallingford J.B."/>
            <person name="Ito Y."/>
            <person name="Asashima M."/>
            <person name="Ueno N."/>
            <person name="Matsuda Y."/>
            <person name="Veenstra G.J."/>
            <person name="Fujiyama A."/>
            <person name="Harland R.M."/>
            <person name="Taira M."/>
            <person name="Rokhsar D.S."/>
        </authorList>
    </citation>
    <scope>NUCLEOTIDE SEQUENCE [LARGE SCALE GENOMIC DNA]</scope>
    <source>
        <strain evidence="3">J</strain>
    </source>
</reference>
<dbReference type="InterPro" id="IPR050164">
    <property type="entry name" value="Peptidase_C19"/>
</dbReference>
<evidence type="ECO:0000313" key="3">
    <source>
        <dbReference type="Proteomes" id="UP000694892"/>
    </source>
</evidence>
<dbReference type="PANTHER" id="PTHR24006:SF928">
    <property type="entry name" value="UBIQUITIN CARBOXYL-TERMINAL HYDROLASE 42-LIKE"/>
    <property type="match status" value="1"/>
</dbReference>
<dbReference type="InterPro" id="IPR038765">
    <property type="entry name" value="Papain-like_cys_pep_sf"/>
</dbReference>
<accession>A0A974DST8</accession>
<evidence type="ECO:0000259" key="1">
    <source>
        <dbReference type="PROSITE" id="PS50235"/>
    </source>
</evidence>
<sequence length="317" mass="36000">MSRGVSSLLSITLLTREHSKTCAERGFCMMCVMQNHITEVLGHPERVIKPLPVYYGLHNIAGHFVHGCQEDAHEFLRYAIDALQQACLRDYDSLDLSTKGTSLIHQLFGGYLRSQGESNTFDQFMDLQLDIKNSNSIMEAMKEYVKPEVLELCNETVTATKTFSIQRPPNVLTLRLNRFDVFSANKISKMVAYPECIDIRPYTSEPNGEPITYGLYAVLVHAGTTCNSGHYYCYVKAPNGKWYNMNDQSVTLVDKTTVLRQQAYLLFYIRSSNDQRRKEPSFSTQATLNVQKPMIIKSASIGTDTMLKVMLTFNLKQ</sequence>
<dbReference type="GO" id="GO:0042981">
    <property type="term" value="P:regulation of apoptotic process"/>
    <property type="evidence" value="ECO:0007669"/>
    <property type="project" value="TreeGrafter"/>
</dbReference>
<proteinExistence type="predicted"/>
<dbReference type="GO" id="GO:0005829">
    <property type="term" value="C:cytosol"/>
    <property type="evidence" value="ECO:0007669"/>
    <property type="project" value="TreeGrafter"/>
</dbReference>
<gene>
    <name evidence="2" type="ORF">XELAEV_18009498mg</name>
</gene>
<dbReference type="AlphaFoldDB" id="A0A974DST8"/>